<evidence type="ECO:0000256" key="1">
    <source>
        <dbReference type="SAM" id="MobiDB-lite"/>
    </source>
</evidence>
<gene>
    <name evidence="2" type="ORF">PoB_005344700</name>
</gene>
<evidence type="ECO:0000313" key="3">
    <source>
        <dbReference type="Proteomes" id="UP000735302"/>
    </source>
</evidence>
<feature type="region of interest" description="Disordered" evidence="1">
    <location>
        <begin position="146"/>
        <end position="197"/>
    </location>
</feature>
<feature type="compositionally biased region" description="Polar residues" evidence="1">
    <location>
        <begin position="188"/>
        <end position="197"/>
    </location>
</feature>
<accession>A0AAV4C6Q4</accession>
<dbReference type="EMBL" id="BLXT01005873">
    <property type="protein sequence ID" value="GFO26942.1"/>
    <property type="molecule type" value="Genomic_DNA"/>
</dbReference>
<protein>
    <submittedName>
        <fullName evidence="2">Uncharacterized protein</fullName>
    </submittedName>
</protein>
<reference evidence="2 3" key="1">
    <citation type="journal article" date="2021" name="Elife">
        <title>Chloroplast acquisition without the gene transfer in kleptoplastic sea slugs, Plakobranchus ocellatus.</title>
        <authorList>
            <person name="Maeda T."/>
            <person name="Takahashi S."/>
            <person name="Yoshida T."/>
            <person name="Shimamura S."/>
            <person name="Takaki Y."/>
            <person name="Nagai Y."/>
            <person name="Toyoda A."/>
            <person name="Suzuki Y."/>
            <person name="Arimoto A."/>
            <person name="Ishii H."/>
            <person name="Satoh N."/>
            <person name="Nishiyama T."/>
            <person name="Hasebe M."/>
            <person name="Maruyama T."/>
            <person name="Minagawa J."/>
            <person name="Obokata J."/>
            <person name="Shigenobu S."/>
        </authorList>
    </citation>
    <scope>NUCLEOTIDE SEQUENCE [LARGE SCALE GENOMIC DNA]</scope>
</reference>
<feature type="region of interest" description="Disordered" evidence="1">
    <location>
        <begin position="1"/>
        <end position="41"/>
    </location>
</feature>
<dbReference type="Proteomes" id="UP000735302">
    <property type="component" value="Unassembled WGS sequence"/>
</dbReference>
<dbReference type="AlphaFoldDB" id="A0AAV4C6Q4"/>
<proteinExistence type="predicted"/>
<sequence length="197" mass="21660">MMEKTNVLPVPEELPGETQLTSRTDYGRVSDSTHSHSNSLSQRDKLNCGHLKFSINSLLGLCSDTSESQTSNRCGGVVLQTCGSQSSFASQPHDSSCHTLATDITTCCNDVPSHCPDVTSPNQIHNMATAMEVSTFPADVMYDGREEGDLESRDERKAKRNRTTFSTKQLQLGMFRSRESKSGEETKSNYLAQSRGQ</sequence>
<keyword evidence="3" id="KW-1185">Reference proteome</keyword>
<feature type="compositionally biased region" description="Basic and acidic residues" evidence="1">
    <location>
        <begin position="146"/>
        <end position="157"/>
    </location>
</feature>
<feature type="compositionally biased region" description="Basic and acidic residues" evidence="1">
    <location>
        <begin position="176"/>
        <end position="187"/>
    </location>
</feature>
<evidence type="ECO:0000313" key="2">
    <source>
        <dbReference type="EMBL" id="GFO26942.1"/>
    </source>
</evidence>
<feature type="compositionally biased region" description="Basic and acidic residues" evidence="1">
    <location>
        <begin position="25"/>
        <end position="34"/>
    </location>
</feature>
<name>A0AAV4C6Q4_9GAST</name>
<organism evidence="2 3">
    <name type="scientific">Plakobranchus ocellatus</name>
    <dbReference type="NCBI Taxonomy" id="259542"/>
    <lineage>
        <taxon>Eukaryota</taxon>
        <taxon>Metazoa</taxon>
        <taxon>Spiralia</taxon>
        <taxon>Lophotrochozoa</taxon>
        <taxon>Mollusca</taxon>
        <taxon>Gastropoda</taxon>
        <taxon>Heterobranchia</taxon>
        <taxon>Euthyneura</taxon>
        <taxon>Panpulmonata</taxon>
        <taxon>Sacoglossa</taxon>
        <taxon>Placobranchoidea</taxon>
        <taxon>Plakobranchidae</taxon>
        <taxon>Plakobranchus</taxon>
    </lineage>
</organism>
<comment type="caution">
    <text evidence="2">The sequence shown here is derived from an EMBL/GenBank/DDBJ whole genome shotgun (WGS) entry which is preliminary data.</text>
</comment>